<dbReference type="Proteomes" id="UP001153331">
    <property type="component" value="Unassembled WGS sequence"/>
</dbReference>
<dbReference type="EMBL" id="JAPHNI010000294">
    <property type="protein sequence ID" value="KAJ8112840.1"/>
    <property type="molecule type" value="Genomic_DNA"/>
</dbReference>
<name>A0ACC2ICE8_9PLEO</name>
<evidence type="ECO:0000313" key="2">
    <source>
        <dbReference type="Proteomes" id="UP001153331"/>
    </source>
</evidence>
<accession>A0ACC2ICE8</accession>
<organism evidence="1 2">
    <name type="scientific">Boeremia exigua</name>
    <dbReference type="NCBI Taxonomy" id="749465"/>
    <lineage>
        <taxon>Eukaryota</taxon>
        <taxon>Fungi</taxon>
        <taxon>Dikarya</taxon>
        <taxon>Ascomycota</taxon>
        <taxon>Pezizomycotina</taxon>
        <taxon>Dothideomycetes</taxon>
        <taxon>Pleosporomycetidae</taxon>
        <taxon>Pleosporales</taxon>
        <taxon>Pleosporineae</taxon>
        <taxon>Didymellaceae</taxon>
        <taxon>Boeremia</taxon>
    </lineage>
</organism>
<sequence length="509" mass="58528">MAGIPTPSSLYLAGVGAFILVTYLVCLAIHRLYFCPIAKFPGPKLAALTFWYEFYHDVVRGGQYVFKIDELHEQYGPIVRINPYELHVKDPDFYDVLYCGPGQKRDKWDWATEMFGNSTSGFGTVPHDLHRLRRGALNHFFSKQAIGRMEPLIRGLIEKLCLRFGQLQETSEPVNTLHAYAALTTDIITGYCFGTSYGCLDDANWRWEWPQAMVESTRSCHLNKQFKWVFPAMQATPEWIVKRVNPPVMHLINFQKDLARQISNIISGSSSRNEKQNIFRELINGDLPAKEKTLHRLVDEGQTMIAAGQETSSFFLQQASYYILADPEIYGKLKRELQQAIPDPSSIPSLSQLEKLPFLHAVVQEVHRFSHGVVGRLERVSPEKPISYRDWTIPPRTPVSMTSLLQHRDQTIFPNPTKFDPERWMRQADSKRLERYLVPFSKGTRQCMGINLATAEIYLTLATVFRRFDMELFNTSSRDVEVVHDFFIPHGHKDSKGVRITFNRYTTVA</sequence>
<proteinExistence type="predicted"/>
<evidence type="ECO:0000313" key="1">
    <source>
        <dbReference type="EMBL" id="KAJ8112840.1"/>
    </source>
</evidence>
<keyword evidence="2" id="KW-1185">Reference proteome</keyword>
<reference evidence="1" key="1">
    <citation type="submission" date="2022-11" db="EMBL/GenBank/DDBJ databases">
        <title>Genome Sequence of Boeremia exigua.</title>
        <authorList>
            <person name="Buettner E."/>
        </authorList>
    </citation>
    <scope>NUCLEOTIDE SEQUENCE</scope>
    <source>
        <strain evidence="1">CU02</strain>
    </source>
</reference>
<gene>
    <name evidence="1" type="ORF">OPT61_g4889</name>
</gene>
<protein>
    <submittedName>
        <fullName evidence="1">Uncharacterized protein</fullName>
    </submittedName>
</protein>
<comment type="caution">
    <text evidence="1">The sequence shown here is derived from an EMBL/GenBank/DDBJ whole genome shotgun (WGS) entry which is preliminary data.</text>
</comment>